<dbReference type="GO" id="GO:0005886">
    <property type="term" value="C:plasma membrane"/>
    <property type="evidence" value="ECO:0007669"/>
    <property type="project" value="UniProtKB-SubCell"/>
</dbReference>
<comment type="pathway">
    <text evidence="1">Cell wall biogenesis; peptidoglycan biosynthesis.</text>
</comment>
<comment type="subcellular location">
    <subcellularLocation>
        <location evidence="1">Cell inner membrane</location>
        <topology evidence="1">Single-pass membrane protein</topology>
    </subcellularLocation>
</comment>
<evidence type="ECO:0000256" key="1">
    <source>
        <dbReference type="HAMAP-Rule" id="MF_00766"/>
    </source>
</evidence>
<dbReference type="PANTHER" id="PTHR30400:SF0">
    <property type="entry name" value="BIOSYNTHETIC PEPTIDOGLYCAN TRANSGLYCOSYLASE"/>
    <property type="match status" value="1"/>
</dbReference>
<feature type="region of interest" description="Disordered" evidence="2">
    <location>
        <begin position="229"/>
        <end position="355"/>
    </location>
</feature>
<feature type="compositionally biased region" description="Acidic residues" evidence="2">
    <location>
        <begin position="300"/>
        <end position="312"/>
    </location>
</feature>
<keyword evidence="1" id="KW-0812">Transmembrane</keyword>
<dbReference type="GO" id="GO:0071555">
    <property type="term" value="P:cell wall organization"/>
    <property type="evidence" value="ECO:0007669"/>
    <property type="project" value="UniProtKB-KW"/>
</dbReference>
<dbReference type="AlphaFoldDB" id="A0A062U425"/>
<dbReference type="InterPro" id="IPR023346">
    <property type="entry name" value="Lysozyme-like_dom_sf"/>
</dbReference>
<accession>A0A062U425</accession>
<dbReference type="GO" id="GO:0008360">
    <property type="term" value="P:regulation of cell shape"/>
    <property type="evidence" value="ECO:0007669"/>
    <property type="project" value="UniProtKB-KW"/>
</dbReference>
<keyword evidence="1" id="KW-0328">Glycosyltransferase</keyword>
<dbReference type="PANTHER" id="PTHR30400">
    <property type="entry name" value="MONOFUNCTIONAL BIOSYNTHETIC PEPTIDOGLYCAN TRANSGLYCOSYLASE"/>
    <property type="match status" value="1"/>
</dbReference>
<keyword evidence="1" id="KW-0997">Cell inner membrane</keyword>
<feature type="compositionally biased region" description="Low complexity" evidence="2">
    <location>
        <begin position="315"/>
        <end position="326"/>
    </location>
</feature>
<dbReference type="SUPFAM" id="SSF53955">
    <property type="entry name" value="Lysozyme-like"/>
    <property type="match status" value="1"/>
</dbReference>
<dbReference type="InterPro" id="IPR011812">
    <property type="entry name" value="Pep_trsgly"/>
</dbReference>
<dbReference type="GO" id="GO:0016763">
    <property type="term" value="F:pentosyltransferase activity"/>
    <property type="evidence" value="ECO:0007669"/>
    <property type="project" value="InterPro"/>
</dbReference>
<dbReference type="EMBL" id="AWFB01000001">
    <property type="protein sequence ID" value="RAN36099.1"/>
    <property type="molecule type" value="Genomic_DNA"/>
</dbReference>
<evidence type="ECO:0000313" key="5">
    <source>
        <dbReference type="Proteomes" id="UP000249123"/>
    </source>
</evidence>
<dbReference type="UniPathway" id="UPA00219"/>
<dbReference type="Proteomes" id="UP000249123">
    <property type="component" value="Unassembled WGS sequence"/>
</dbReference>
<comment type="catalytic activity">
    <reaction evidence="1">
        <text>[GlcNAc-(1-&gt;4)-Mur2Ac(oyl-L-Ala-gamma-D-Glu-L-Lys-D-Ala-D-Ala)](n)-di-trans,octa-cis-undecaprenyl diphosphate + beta-D-GlcNAc-(1-&gt;4)-Mur2Ac(oyl-L-Ala-gamma-D-Glu-L-Lys-D-Ala-D-Ala)-di-trans,octa-cis-undecaprenyl diphosphate = [GlcNAc-(1-&gt;4)-Mur2Ac(oyl-L-Ala-gamma-D-Glu-L-Lys-D-Ala-D-Ala)](n+1)-di-trans,octa-cis-undecaprenyl diphosphate + di-trans,octa-cis-undecaprenyl diphosphate + H(+)</text>
        <dbReference type="Rhea" id="RHEA:23708"/>
        <dbReference type="Rhea" id="RHEA-COMP:9602"/>
        <dbReference type="Rhea" id="RHEA-COMP:9603"/>
        <dbReference type="ChEBI" id="CHEBI:15378"/>
        <dbReference type="ChEBI" id="CHEBI:58405"/>
        <dbReference type="ChEBI" id="CHEBI:60033"/>
        <dbReference type="ChEBI" id="CHEBI:78435"/>
        <dbReference type="EC" id="2.4.99.28"/>
    </reaction>
</comment>
<dbReference type="InterPro" id="IPR001264">
    <property type="entry name" value="Glyco_trans_51"/>
</dbReference>
<comment type="caution">
    <text evidence="4">The sequence shown here is derived from an EMBL/GenBank/DDBJ whole genome shotgun (WGS) entry which is preliminary data.</text>
</comment>
<keyword evidence="1" id="KW-0573">Peptidoglycan synthesis</keyword>
<sequence length="355" mass="38330">MSGFLTFLTWTARILAGIFVAFHVYALALIWLPVPGTVLMMQRAAGGETVRRDAVPLSRISPHLVRAVIAAEDTRFCGHDGIDMEAIEKALEERREGKGTRGASTITQQTAKNVFLWNGGGVPRKLGDMWLGVFIDQFWGKARVMEVYLNVAEWGDGLFGAEAAAQARFGKSAADLTEREAALLAAVLPSPNKWRVDPPGSYVSRRAGTLQARMRVVRSQGLAACVLGASEPQPAPSQPPQNQPAPEPEPLPDLPAAPETGPESDEISDQQVDMAPERDAADGDDFDTFLEGAQERFGEASDEPVVTDEEPEPMSPEAEAAQSEAMDGGPVELRPRDVEAEGLTEPEPDDDTPEF</sequence>
<feature type="transmembrane region" description="Helical" evidence="1">
    <location>
        <begin position="12"/>
        <end position="34"/>
    </location>
</feature>
<feature type="compositionally biased region" description="Acidic residues" evidence="2">
    <location>
        <begin position="340"/>
        <end position="355"/>
    </location>
</feature>
<protein>
    <recommendedName>
        <fullName evidence="1">Biosynthetic peptidoglycan transglycosylase</fullName>
        <ecNumber evidence="1">2.4.99.28</ecNumber>
    </recommendedName>
    <alternativeName>
        <fullName evidence="1">Glycan polymerase</fullName>
    </alternativeName>
    <alternativeName>
        <fullName evidence="1">Peptidoglycan glycosyltransferase MtgA</fullName>
        <shortName evidence="1">PGT</shortName>
    </alternativeName>
</protein>
<dbReference type="RefSeq" id="WP_081814855.1">
    <property type="nucleotide sequence ID" value="NZ_AWFA01000001.1"/>
</dbReference>
<organism evidence="4 5">
    <name type="scientific">Hyphomonas pacifica</name>
    <dbReference type="NCBI Taxonomy" id="1280941"/>
    <lineage>
        <taxon>Bacteria</taxon>
        <taxon>Pseudomonadati</taxon>
        <taxon>Pseudomonadota</taxon>
        <taxon>Alphaproteobacteria</taxon>
        <taxon>Hyphomonadales</taxon>
        <taxon>Hyphomonadaceae</taxon>
        <taxon>Hyphomonas</taxon>
    </lineage>
</organism>
<evidence type="ECO:0000256" key="2">
    <source>
        <dbReference type="SAM" id="MobiDB-lite"/>
    </source>
</evidence>
<evidence type="ECO:0000313" key="4">
    <source>
        <dbReference type="EMBL" id="RAN36099.1"/>
    </source>
</evidence>
<proteinExistence type="inferred from homology"/>
<dbReference type="NCBIfam" id="TIGR02070">
    <property type="entry name" value="mono_pep_trsgly"/>
    <property type="match status" value="1"/>
</dbReference>
<dbReference type="HAMAP" id="MF_00766">
    <property type="entry name" value="PGT_MtgA"/>
    <property type="match status" value="1"/>
</dbReference>
<dbReference type="GO" id="GO:0009252">
    <property type="term" value="P:peptidoglycan biosynthetic process"/>
    <property type="evidence" value="ECO:0007669"/>
    <property type="project" value="UniProtKB-UniRule"/>
</dbReference>
<comment type="similarity">
    <text evidence="1">Belongs to the glycosyltransferase 51 family.</text>
</comment>
<feature type="domain" description="Glycosyl transferase family 51" evidence="3">
    <location>
        <begin position="48"/>
        <end position="210"/>
    </location>
</feature>
<dbReference type="GO" id="GO:0008955">
    <property type="term" value="F:peptidoglycan glycosyltransferase activity"/>
    <property type="evidence" value="ECO:0007669"/>
    <property type="project" value="UniProtKB-UniRule"/>
</dbReference>
<keyword evidence="1" id="KW-1133">Transmembrane helix</keyword>
<keyword evidence="1" id="KW-0133">Cell shape</keyword>
<dbReference type="eggNOG" id="COG0744">
    <property type="taxonomic scope" value="Bacteria"/>
</dbReference>
<dbReference type="Gene3D" id="1.10.3810.10">
    <property type="entry name" value="Biosynthetic peptidoglycan transglycosylase-like"/>
    <property type="match status" value="1"/>
</dbReference>
<feature type="compositionally biased region" description="Pro residues" evidence="2">
    <location>
        <begin position="233"/>
        <end position="255"/>
    </location>
</feature>
<dbReference type="EC" id="2.4.99.28" evidence="1"/>
<keyword evidence="1" id="KW-0472">Membrane</keyword>
<keyword evidence="1" id="KW-0961">Cell wall biogenesis/degradation</keyword>
<keyword evidence="1" id="KW-1003">Cell membrane</keyword>
<dbReference type="Pfam" id="PF00912">
    <property type="entry name" value="Transgly"/>
    <property type="match status" value="1"/>
</dbReference>
<dbReference type="InterPro" id="IPR036950">
    <property type="entry name" value="PBP_transglycosylase"/>
</dbReference>
<gene>
    <name evidence="1" type="primary">mtgA</name>
    <name evidence="4" type="ORF">HY3_00545</name>
</gene>
<comment type="function">
    <text evidence="1">Peptidoglycan polymerase that catalyzes glycan chain elongation from lipid-linked precursors.</text>
</comment>
<keyword evidence="1" id="KW-0808">Transferase</keyword>
<dbReference type="GO" id="GO:0009274">
    <property type="term" value="C:peptidoglycan-based cell wall"/>
    <property type="evidence" value="ECO:0007669"/>
    <property type="project" value="InterPro"/>
</dbReference>
<keyword evidence="5" id="KW-1185">Reference proteome</keyword>
<reference evidence="4 5" key="1">
    <citation type="submission" date="2013-04" db="EMBL/GenBank/DDBJ databases">
        <title>Hyphomonas sp. T24B3 Genome Sequencing.</title>
        <authorList>
            <person name="Lai Q."/>
            <person name="Shao Z."/>
        </authorList>
    </citation>
    <scope>NUCLEOTIDE SEQUENCE [LARGE SCALE GENOMIC DNA]</scope>
    <source>
        <strain evidence="4 5">T24B3</strain>
    </source>
</reference>
<dbReference type="STRING" id="1280941.HY2_00525"/>
<evidence type="ECO:0000259" key="3">
    <source>
        <dbReference type="Pfam" id="PF00912"/>
    </source>
</evidence>
<dbReference type="OrthoDB" id="9766909at2"/>
<name>A0A062U425_9PROT</name>